<reference evidence="1 2" key="1">
    <citation type="submission" date="2020-12" db="EMBL/GenBank/DDBJ databases">
        <title>Geomonas sp. Red421, isolated from paddy soil.</title>
        <authorList>
            <person name="Xu Z."/>
            <person name="Zhang Z."/>
            <person name="Masuda Y."/>
            <person name="Itoh H."/>
            <person name="Senoo K."/>
        </authorList>
    </citation>
    <scope>NUCLEOTIDE SEQUENCE [LARGE SCALE GENOMIC DNA]</scope>
    <source>
        <strain evidence="1 2">Red421</strain>
    </source>
</reference>
<keyword evidence="2" id="KW-1185">Reference proteome</keyword>
<accession>A0ABS0YC54</accession>
<evidence type="ECO:0000313" key="2">
    <source>
        <dbReference type="Proteomes" id="UP000614714"/>
    </source>
</evidence>
<protein>
    <submittedName>
        <fullName evidence="1">Uncharacterized protein</fullName>
    </submittedName>
</protein>
<evidence type="ECO:0000313" key="1">
    <source>
        <dbReference type="EMBL" id="MBJ6749887.1"/>
    </source>
</evidence>
<dbReference type="EMBL" id="JAEMHL010000003">
    <property type="protein sequence ID" value="MBJ6749887.1"/>
    <property type="molecule type" value="Genomic_DNA"/>
</dbReference>
<dbReference type="RefSeq" id="WP_199388432.1">
    <property type="nucleotide sequence ID" value="NZ_JAEMHL010000003.1"/>
</dbReference>
<dbReference type="Proteomes" id="UP000614714">
    <property type="component" value="Unassembled WGS sequence"/>
</dbReference>
<sequence length="121" mass="13794">MLRGIFKTEVSGNKINIHTAIQNVLLLQDCKALAISNIPKDGGFAVIPLRCLPANKKASYDYLTFRKRLKLPMPLLLLAELEHEGTKTVYLVGNFNYLELLTPNRLKERQRRDCVEIPTFP</sequence>
<gene>
    <name evidence="1" type="ORF">JFN91_06645</name>
</gene>
<name>A0ABS0YC54_9BACT</name>
<comment type="caution">
    <text evidence="1">The sequence shown here is derived from an EMBL/GenBank/DDBJ whole genome shotgun (WGS) entry which is preliminary data.</text>
</comment>
<organism evidence="1 2">
    <name type="scientific">Geomonas anaerohicana</name>
    <dbReference type="NCBI Taxonomy" id="2798583"/>
    <lineage>
        <taxon>Bacteria</taxon>
        <taxon>Pseudomonadati</taxon>
        <taxon>Thermodesulfobacteriota</taxon>
        <taxon>Desulfuromonadia</taxon>
        <taxon>Geobacterales</taxon>
        <taxon>Geobacteraceae</taxon>
        <taxon>Geomonas</taxon>
    </lineage>
</organism>
<proteinExistence type="predicted"/>